<protein>
    <submittedName>
        <fullName evidence="1">Uncharacterized protein</fullName>
    </submittedName>
</protein>
<name>A0A7T8HJT0_CALRO</name>
<organism evidence="1 2">
    <name type="scientific">Caligus rogercresseyi</name>
    <name type="common">Sea louse</name>
    <dbReference type="NCBI Taxonomy" id="217165"/>
    <lineage>
        <taxon>Eukaryota</taxon>
        <taxon>Metazoa</taxon>
        <taxon>Ecdysozoa</taxon>
        <taxon>Arthropoda</taxon>
        <taxon>Crustacea</taxon>
        <taxon>Multicrustacea</taxon>
        <taxon>Hexanauplia</taxon>
        <taxon>Copepoda</taxon>
        <taxon>Siphonostomatoida</taxon>
        <taxon>Caligidae</taxon>
        <taxon>Caligus</taxon>
    </lineage>
</organism>
<proteinExistence type="predicted"/>
<dbReference type="EMBL" id="CP045897">
    <property type="protein sequence ID" value="QQP51392.1"/>
    <property type="molecule type" value="Genomic_DNA"/>
</dbReference>
<evidence type="ECO:0000313" key="1">
    <source>
        <dbReference type="EMBL" id="QQP51392.1"/>
    </source>
</evidence>
<dbReference type="Proteomes" id="UP000595437">
    <property type="component" value="Chromosome 8"/>
</dbReference>
<reference evidence="2" key="1">
    <citation type="submission" date="2021-01" db="EMBL/GenBank/DDBJ databases">
        <title>Caligus Genome Assembly.</title>
        <authorList>
            <person name="Gallardo-Escarate C."/>
        </authorList>
    </citation>
    <scope>NUCLEOTIDE SEQUENCE [LARGE SCALE GENOMIC DNA]</scope>
</reference>
<gene>
    <name evidence="1" type="ORF">FKW44_012742</name>
</gene>
<dbReference type="AlphaFoldDB" id="A0A7T8HJT0"/>
<accession>A0A7T8HJT0</accession>
<sequence length="58" mass="6245">MSMVCSGIDILTAPCLVMGTAEDLRNVCGTSVGVKEAADWFVERANGELLDKEEIEVK</sequence>
<keyword evidence="2" id="KW-1185">Reference proteome</keyword>
<feature type="non-terminal residue" evidence="1">
    <location>
        <position position="58"/>
    </location>
</feature>
<evidence type="ECO:0000313" key="2">
    <source>
        <dbReference type="Proteomes" id="UP000595437"/>
    </source>
</evidence>